<dbReference type="Gene3D" id="1.10.10.10">
    <property type="entry name" value="Winged helix-like DNA-binding domain superfamily/Winged helix DNA-binding domain"/>
    <property type="match status" value="1"/>
</dbReference>
<evidence type="ECO:0000259" key="9">
    <source>
        <dbReference type="PROSITE" id="PS51755"/>
    </source>
</evidence>
<evidence type="ECO:0000313" key="17">
    <source>
        <dbReference type="Proteomes" id="UP000542889"/>
    </source>
</evidence>
<reference evidence="12 15" key="2">
    <citation type="submission" date="2017-12" db="EMBL/GenBank/DDBJ databases">
        <title>Phylogenetic diversity of female urinary microbiome.</title>
        <authorList>
            <person name="Thomas-White K."/>
            <person name="Wolfe A.J."/>
        </authorList>
    </citation>
    <scope>NUCLEOTIDE SEQUENCE [LARGE SCALE GENOMIC DNA]</scope>
    <source>
        <strain evidence="12 15">UMB0004</strain>
    </source>
</reference>
<evidence type="ECO:0000256" key="6">
    <source>
        <dbReference type="PROSITE-ProRule" id="PRU00169"/>
    </source>
</evidence>
<evidence type="ECO:0000256" key="3">
    <source>
        <dbReference type="ARBA" id="ARBA00023015"/>
    </source>
</evidence>
<dbReference type="GO" id="GO:0005829">
    <property type="term" value="C:cytosol"/>
    <property type="evidence" value="ECO:0007669"/>
    <property type="project" value="TreeGrafter"/>
</dbReference>
<dbReference type="InterPro" id="IPR001789">
    <property type="entry name" value="Sig_transdc_resp-reg_receiver"/>
</dbReference>
<dbReference type="EMBL" id="SSHM01000001">
    <property type="protein sequence ID" value="THC79956.1"/>
    <property type="molecule type" value="Genomic_DNA"/>
</dbReference>
<evidence type="ECO:0000256" key="5">
    <source>
        <dbReference type="ARBA" id="ARBA00023163"/>
    </source>
</evidence>
<dbReference type="InterPro" id="IPR039420">
    <property type="entry name" value="WalR-like"/>
</dbReference>
<name>A0A0D6UD36_LACRH</name>
<evidence type="ECO:0000313" key="15">
    <source>
        <dbReference type="Proteomes" id="UP000234212"/>
    </source>
</evidence>
<keyword evidence="2" id="KW-0902">Two-component regulatory system</keyword>
<feature type="domain" description="Response regulatory" evidence="8">
    <location>
        <begin position="3"/>
        <end position="116"/>
    </location>
</feature>
<reference evidence="10 17" key="4">
    <citation type="submission" date="2020-06" db="EMBL/GenBank/DDBJ databases">
        <title>Lactobacillus rhamnosus QC,genome.</title>
        <authorList>
            <person name="Yi H."/>
            <person name="Jin M."/>
        </authorList>
    </citation>
    <scope>NUCLEOTIDE SEQUENCE [LARGE SCALE GENOMIC DNA]</scope>
    <source>
        <strain evidence="10 17">QC</strain>
    </source>
</reference>
<feature type="modified residue" description="4-aspartylphosphate" evidence="6">
    <location>
        <position position="52"/>
    </location>
</feature>
<evidence type="ECO:0000313" key="10">
    <source>
        <dbReference type="EMBL" id="NVO88114.1"/>
    </source>
</evidence>
<dbReference type="PROSITE" id="PS50110">
    <property type="entry name" value="RESPONSE_REGULATORY"/>
    <property type="match status" value="1"/>
</dbReference>
<accession>A0A2A5L5T9</accession>
<evidence type="ECO:0000313" key="16">
    <source>
        <dbReference type="Proteomes" id="UP000307517"/>
    </source>
</evidence>
<protein>
    <submittedName>
        <fullName evidence="11">DNA-binding response regulator</fullName>
    </submittedName>
    <submittedName>
        <fullName evidence="10">Response regulator transcription factor</fullName>
    </submittedName>
</protein>
<dbReference type="Proteomes" id="UP000307517">
    <property type="component" value="Unassembled WGS sequence"/>
</dbReference>
<evidence type="ECO:0000313" key="13">
    <source>
        <dbReference type="EMBL" id="THC79956.1"/>
    </source>
</evidence>
<evidence type="ECO:0000313" key="12">
    <source>
        <dbReference type="EMBL" id="PLA58066.1"/>
    </source>
</evidence>
<sequence length="224" mass="25987">MFKIMIVEDDQTISGLIADNLKKWQFEPVVVTDFNAVFDDFLQEKPHLVLLDINLPVFDGYYWVQKIREVSKVPVIFISSRNTNMDMVMAMNMGADDFLNKPFAMEVLIAKINALLRRTYNYADQGTDVLEHNGLMLNLKNGMAQIGEKEINLSKNEYKLLQILMRQHGQIVSRSRLLRDLWQDERFVDDNTLTVNVNRLRKKIEEAGLKDYIQTKVGQGYIVP</sequence>
<dbReference type="Pfam" id="PF00072">
    <property type="entry name" value="Response_reg"/>
    <property type="match status" value="1"/>
</dbReference>
<dbReference type="AlphaFoldDB" id="A0A0D6UD36"/>
<evidence type="ECO:0000259" key="8">
    <source>
        <dbReference type="PROSITE" id="PS50110"/>
    </source>
</evidence>
<dbReference type="GO" id="GO:0006355">
    <property type="term" value="P:regulation of DNA-templated transcription"/>
    <property type="evidence" value="ECO:0007669"/>
    <property type="project" value="InterPro"/>
</dbReference>
<dbReference type="GO" id="GO:0000976">
    <property type="term" value="F:transcription cis-regulatory region binding"/>
    <property type="evidence" value="ECO:0007669"/>
    <property type="project" value="TreeGrafter"/>
</dbReference>
<dbReference type="RefSeq" id="WP_005685451.1">
    <property type="nucleotide sequence ID" value="NZ_BSWG01000004.1"/>
</dbReference>
<keyword evidence="3" id="KW-0805">Transcription regulation</keyword>
<gene>
    <name evidence="11" type="ORF">BWR10_08520</name>
    <name evidence="12" type="ORF">CYJ91_00460</name>
    <name evidence="13" type="ORF">E6L36_05840</name>
    <name evidence="10" type="ORF">HWN39_06310</name>
</gene>
<dbReference type="STRING" id="47715.AWJ15_04465"/>
<evidence type="ECO:0000256" key="2">
    <source>
        <dbReference type="ARBA" id="ARBA00023012"/>
    </source>
</evidence>
<dbReference type="CDD" id="cd18159">
    <property type="entry name" value="REC_OmpR_NsrR-like"/>
    <property type="match status" value="1"/>
</dbReference>
<feature type="domain" description="OmpR/PhoB-type" evidence="9">
    <location>
        <begin position="127"/>
        <end position="224"/>
    </location>
</feature>
<reference evidence="13 16" key="3">
    <citation type="submission" date="2019-04" db="EMBL/GenBank/DDBJ databases">
        <title>Genome Announcement to Ensure Probiotic Safety of Lactobacillus rhamnosus UBLR-58.</title>
        <authorList>
            <person name="Sulthana A."/>
            <person name="Lakshmi S.G."/>
            <person name="Madempudi R.S."/>
        </authorList>
    </citation>
    <scope>NUCLEOTIDE SEQUENCE [LARGE SCALE GENOMIC DNA]</scope>
    <source>
        <strain evidence="13 16">UBLR-58</strain>
    </source>
</reference>
<dbReference type="Pfam" id="PF00486">
    <property type="entry name" value="Trans_reg_C"/>
    <property type="match status" value="1"/>
</dbReference>
<proteinExistence type="predicted"/>
<dbReference type="EMBL" id="PKJX01000001">
    <property type="protein sequence ID" value="PLA58066.1"/>
    <property type="molecule type" value="Genomic_DNA"/>
</dbReference>
<dbReference type="PANTHER" id="PTHR48111">
    <property type="entry name" value="REGULATOR OF RPOS"/>
    <property type="match status" value="1"/>
</dbReference>
<dbReference type="InterPro" id="IPR001867">
    <property type="entry name" value="OmpR/PhoB-type_DNA-bd"/>
</dbReference>
<dbReference type="SMART" id="SM00862">
    <property type="entry name" value="Trans_reg_C"/>
    <property type="match status" value="1"/>
</dbReference>
<comment type="caution">
    <text evidence="10">The sequence shown here is derived from an EMBL/GenBank/DDBJ whole genome shotgun (WGS) entry which is preliminary data.</text>
</comment>
<dbReference type="Gene3D" id="3.40.50.2300">
    <property type="match status" value="1"/>
</dbReference>
<reference evidence="11 14" key="1">
    <citation type="submission" date="2017-01" db="EMBL/GenBank/DDBJ databases">
        <title>In silico prediction, in vitro antibacterial spectrum and physicochemical properties of a putative bacteriocin produced by Lactobacillus rhamnosus strain L156.4.</title>
        <authorList>
            <person name="Silveira A.M."/>
            <person name="Monteiro A.S."/>
            <person name="Santos V.L."/>
            <person name="Nicoli J.R."/>
            <person name="Azevedo V."/>
            <person name="Soares S.C."/>
            <person name="Castro-Oliveira L."/>
            <person name="Dias-Souza M.V."/>
            <person name="Nardi R.M."/>
        </authorList>
    </citation>
    <scope>NUCLEOTIDE SEQUENCE [LARGE SCALE GENOMIC DNA]</scope>
    <source>
        <strain evidence="11 14">L156.4</strain>
    </source>
</reference>
<accession>A0A0D6UD36</accession>
<feature type="DNA-binding region" description="OmpR/PhoB-type" evidence="7">
    <location>
        <begin position="127"/>
        <end position="224"/>
    </location>
</feature>
<evidence type="ECO:0000256" key="7">
    <source>
        <dbReference type="PROSITE-ProRule" id="PRU01091"/>
    </source>
</evidence>
<dbReference type="eggNOG" id="COG0745">
    <property type="taxonomic scope" value="Bacteria"/>
</dbReference>
<organism evidence="10 17">
    <name type="scientific">Lacticaseibacillus rhamnosus</name>
    <name type="common">Lactobacillus rhamnosus</name>
    <dbReference type="NCBI Taxonomy" id="47715"/>
    <lineage>
        <taxon>Bacteria</taxon>
        <taxon>Bacillati</taxon>
        <taxon>Bacillota</taxon>
        <taxon>Bacilli</taxon>
        <taxon>Lactobacillales</taxon>
        <taxon>Lactobacillaceae</taxon>
        <taxon>Lacticaseibacillus</taxon>
    </lineage>
</organism>
<keyword evidence="1 6" id="KW-0597">Phosphoprotein</keyword>
<dbReference type="GO" id="GO:0000156">
    <property type="term" value="F:phosphorelay response regulator activity"/>
    <property type="evidence" value="ECO:0007669"/>
    <property type="project" value="TreeGrafter"/>
</dbReference>
<dbReference type="PROSITE" id="PS51755">
    <property type="entry name" value="OMPR_PHOB"/>
    <property type="match status" value="1"/>
</dbReference>
<dbReference type="SMART" id="SM00448">
    <property type="entry name" value="REC"/>
    <property type="match status" value="1"/>
</dbReference>
<keyword evidence="4 7" id="KW-0238">DNA-binding</keyword>
<dbReference type="Proteomes" id="UP000542889">
    <property type="component" value="Unassembled WGS sequence"/>
</dbReference>
<dbReference type="GO" id="GO:0032993">
    <property type="term" value="C:protein-DNA complex"/>
    <property type="evidence" value="ECO:0007669"/>
    <property type="project" value="TreeGrafter"/>
</dbReference>
<dbReference type="EMBL" id="JABXWP010000007">
    <property type="protein sequence ID" value="NVO88114.1"/>
    <property type="molecule type" value="Genomic_DNA"/>
</dbReference>
<dbReference type="PANTHER" id="PTHR48111:SF43">
    <property type="entry name" value="STAGE 0 SPORULATION PROTEIN A HOMOLOG"/>
    <property type="match status" value="1"/>
</dbReference>
<evidence type="ECO:0000313" key="11">
    <source>
        <dbReference type="EMBL" id="ONN74457.1"/>
    </source>
</evidence>
<dbReference type="CDD" id="cd00383">
    <property type="entry name" value="trans_reg_C"/>
    <property type="match status" value="1"/>
</dbReference>
<dbReference type="InterPro" id="IPR036388">
    <property type="entry name" value="WH-like_DNA-bd_sf"/>
</dbReference>
<dbReference type="Proteomes" id="UP000189067">
    <property type="component" value="Unassembled WGS sequence"/>
</dbReference>
<dbReference type="OrthoDB" id="9790442at2"/>
<dbReference type="GeneID" id="69832218"/>
<dbReference type="Proteomes" id="UP000234212">
    <property type="component" value="Unassembled WGS sequence"/>
</dbReference>
<evidence type="ECO:0000313" key="14">
    <source>
        <dbReference type="Proteomes" id="UP000189067"/>
    </source>
</evidence>
<dbReference type="InterPro" id="IPR011006">
    <property type="entry name" value="CheY-like_superfamily"/>
</dbReference>
<dbReference type="SUPFAM" id="SSF52172">
    <property type="entry name" value="CheY-like"/>
    <property type="match status" value="1"/>
</dbReference>
<keyword evidence="5" id="KW-0804">Transcription</keyword>
<evidence type="ECO:0000256" key="4">
    <source>
        <dbReference type="ARBA" id="ARBA00023125"/>
    </source>
</evidence>
<evidence type="ECO:0000256" key="1">
    <source>
        <dbReference type="ARBA" id="ARBA00022553"/>
    </source>
</evidence>
<dbReference type="EMBL" id="MTJY01000034">
    <property type="protein sequence ID" value="ONN74457.1"/>
    <property type="molecule type" value="Genomic_DNA"/>
</dbReference>